<gene>
    <name evidence="3" type="ORF">C0099_01795</name>
</gene>
<dbReference type="RefSeq" id="WP_102245854.1">
    <property type="nucleotide sequence ID" value="NZ_CP025682.1"/>
</dbReference>
<reference evidence="3 4" key="1">
    <citation type="submission" date="2018-01" db="EMBL/GenBank/DDBJ databases">
        <authorList>
            <person name="Fu G.-Y."/>
        </authorList>
    </citation>
    <scope>NUCLEOTIDE SEQUENCE [LARGE SCALE GENOMIC DNA]</scope>
    <source>
        <strain evidence="3 4">SY39</strain>
    </source>
</reference>
<feature type="domain" description="PAS" evidence="1">
    <location>
        <begin position="3"/>
        <end position="56"/>
    </location>
</feature>
<dbReference type="GO" id="GO:0016301">
    <property type="term" value="F:kinase activity"/>
    <property type="evidence" value="ECO:0007669"/>
    <property type="project" value="UniProtKB-KW"/>
</dbReference>
<protein>
    <submittedName>
        <fullName evidence="3">Histidine kinase</fullName>
    </submittedName>
</protein>
<dbReference type="KEGG" id="atw:C0099_01795"/>
<sequence>MSLDLDFRQLADTAGDAIVVSDVDGVITYWNAAATRIFGFAQDDAIGASLDIIIPERLRARHWEGYHKTMATGQTRYGTDVLRVPALNASGETLSIAFTVSLLSDREGRPQAIVAIIRDESERFREERALRARLADLERSAADAAAS</sequence>
<dbReference type="PANTHER" id="PTHR44757">
    <property type="entry name" value="DIGUANYLATE CYCLASE DGCP"/>
    <property type="match status" value="1"/>
</dbReference>
<keyword evidence="4" id="KW-1185">Reference proteome</keyword>
<keyword evidence="3" id="KW-0418">Kinase</keyword>
<dbReference type="InterPro" id="IPR000014">
    <property type="entry name" value="PAS"/>
</dbReference>
<dbReference type="Pfam" id="PF00989">
    <property type="entry name" value="PAS"/>
    <property type="match status" value="1"/>
</dbReference>
<organism evidence="3 4">
    <name type="scientific">Pseudazoarcus pumilus</name>
    <dbReference type="NCBI Taxonomy" id="2067960"/>
    <lineage>
        <taxon>Bacteria</taxon>
        <taxon>Pseudomonadati</taxon>
        <taxon>Pseudomonadota</taxon>
        <taxon>Betaproteobacteria</taxon>
        <taxon>Rhodocyclales</taxon>
        <taxon>Zoogloeaceae</taxon>
        <taxon>Pseudazoarcus</taxon>
    </lineage>
</organism>
<dbReference type="SMART" id="SM00091">
    <property type="entry name" value="PAS"/>
    <property type="match status" value="1"/>
</dbReference>
<dbReference type="NCBIfam" id="TIGR00229">
    <property type="entry name" value="sensory_box"/>
    <property type="match status" value="1"/>
</dbReference>
<feature type="domain" description="PAC" evidence="2">
    <location>
        <begin position="80"/>
        <end position="132"/>
    </location>
</feature>
<dbReference type="PROSITE" id="PS50113">
    <property type="entry name" value="PAC"/>
    <property type="match status" value="1"/>
</dbReference>
<dbReference type="PROSITE" id="PS50112">
    <property type="entry name" value="PAS"/>
    <property type="match status" value="1"/>
</dbReference>
<evidence type="ECO:0000259" key="1">
    <source>
        <dbReference type="PROSITE" id="PS50112"/>
    </source>
</evidence>
<evidence type="ECO:0000259" key="2">
    <source>
        <dbReference type="PROSITE" id="PS50113"/>
    </source>
</evidence>
<dbReference type="EMBL" id="CP025682">
    <property type="protein sequence ID" value="AUN93780.1"/>
    <property type="molecule type" value="Genomic_DNA"/>
</dbReference>
<dbReference type="Proteomes" id="UP000242205">
    <property type="component" value="Chromosome"/>
</dbReference>
<dbReference type="InterPro" id="IPR052155">
    <property type="entry name" value="Biofilm_reg_signaling"/>
</dbReference>
<dbReference type="CDD" id="cd00130">
    <property type="entry name" value="PAS"/>
    <property type="match status" value="1"/>
</dbReference>
<evidence type="ECO:0000313" key="4">
    <source>
        <dbReference type="Proteomes" id="UP000242205"/>
    </source>
</evidence>
<proteinExistence type="predicted"/>
<dbReference type="Gene3D" id="3.30.450.20">
    <property type="entry name" value="PAS domain"/>
    <property type="match status" value="1"/>
</dbReference>
<dbReference type="SUPFAM" id="SSF55785">
    <property type="entry name" value="PYP-like sensor domain (PAS domain)"/>
    <property type="match status" value="1"/>
</dbReference>
<dbReference type="InterPro" id="IPR013767">
    <property type="entry name" value="PAS_fold"/>
</dbReference>
<accession>A0A2I6S3D4</accession>
<dbReference type="OrthoDB" id="3687827at2"/>
<dbReference type="GO" id="GO:0006355">
    <property type="term" value="P:regulation of DNA-templated transcription"/>
    <property type="evidence" value="ECO:0007669"/>
    <property type="project" value="InterPro"/>
</dbReference>
<evidence type="ECO:0000313" key="3">
    <source>
        <dbReference type="EMBL" id="AUN93780.1"/>
    </source>
</evidence>
<keyword evidence="3" id="KW-0808">Transferase</keyword>
<dbReference type="AlphaFoldDB" id="A0A2I6S3D4"/>
<dbReference type="PANTHER" id="PTHR44757:SF2">
    <property type="entry name" value="BIOFILM ARCHITECTURE MAINTENANCE PROTEIN MBAA"/>
    <property type="match status" value="1"/>
</dbReference>
<dbReference type="InterPro" id="IPR035965">
    <property type="entry name" value="PAS-like_dom_sf"/>
</dbReference>
<dbReference type="InterPro" id="IPR000700">
    <property type="entry name" value="PAS-assoc_C"/>
</dbReference>
<name>A0A2I6S3D4_9RHOO</name>